<reference evidence="1" key="1">
    <citation type="submission" date="2016-08" db="EMBL/GenBank/DDBJ databases">
        <authorList>
            <consortium name="Pathogen Informatics"/>
        </authorList>
    </citation>
    <scope>NUCLEOTIDE SEQUENCE</scope>
    <source>
        <strain evidence="1">NK65 ny</strain>
    </source>
</reference>
<dbReference type="AlphaFoldDB" id="A0A1C6WEC0"/>
<name>A0A1C6WEC0_PLABE</name>
<sequence>MIFSFIYKHISYIFFNTVILQYLC</sequence>
<dbReference type="Proteomes" id="UP000516480">
    <property type="component" value="Unassembled WGS sequence"/>
</dbReference>
<accession>A0A1C6WEC0</accession>
<evidence type="ECO:0000313" key="1">
    <source>
        <dbReference type="EMBL" id="SCL85673.1"/>
    </source>
</evidence>
<proteinExistence type="predicted"/>
<protein>
    <submittedName>
        <fullName evidence="1">Uncharacterized protein</fullName>
    </submittedName>
</protein>
<gene>
    <name evidence="1" type="ORF">PBNK65NY_000507900</name>
</gene>
<comment type="caution">
    <text evidence="1">The sequence shown here is derived from an EMBL/GenBank/DDBJ whole genome shotgun (WGS) entry which is preliminary data.</text>
</comment>
<dbReference type="EMBL" id="FMIE01000188">
    <property type="protein sequence ID" value="SCL85673.1"/>
    <property type="molecule type" value="Genomic_DNA"/>
</dbReference>
<organism evidence="1">
    <name type="scientific">Plasmodium berghei</name>
    <dbReference type="NCBI Taxonomy" id="5821"/>
    <lineage>
        <taxon>Eukaryota</taxon>
        <taxon>Sar</taxon>
        <taxon>Alveolata</taxon>
        <taxon>Apicomplexa</taxon>
        <taxon>Aconoidasida</taxon>
        <taxon>Haemosporida</taxon>
        <taxon>Plasmodiidae</taxon>
        <taxon>Plasmodium</taxon>
        <taxon>Plasmodium (Vinckeia)</taxon>
    </lineage>
</organism>